<dbReference type="Gene3D" id="3.30.1240.10">
    <property type="match status" value="1"/>
</dbReference>
<dbReference type="EMBL" id="FOGT01000019">
    <property type="protein sequence ID" value="SES36737.1"/>
    <property type="molecule type" value="Genomic_DNA"/>
</dbReference>
<protein>
    <recommendedName>
        <fullName evidence="3">Cof subfamily of IIB subfamily of haloacid dehalogenase superfamily/HAD-superfamily hydrolase, subfamily IIB</fullName>
    </recommendedName>
</protein>
<dbReference type="InterPro" id="IPR036412">
    <property type="entry name" value="HAD-like_sf"/>
</dbReference>
<dbReference type="AlphaFoldDB" id="A0A1H9WSU4"/>
<evidence type="ECO:0000313" key="2">
    <source>
        <dbReference type="Proteomes" id="UP000198571"/>
    </source>
</evidence>
<dbReference type="Proteomes" id="UP000198571">
    <property type="component" value="Unassembled WGS sequence"/>
</dbReference>
<organism evidence="1 2">
    <name type="scientific">Salipaludibacillus aurantiacus</name>
    <dbReference type="NCBI Taxonomy" id="1601833"/>
    <lineage>
        <taxon>Bacteria</taxon>
        <taxon>Bacillati</taxon>
        <taxon>Bacillota</taxon>
        <taxon>Bacilli</taxon>
        <taxon>Bacillales</taxon>
        <taxon>Bacillaceae</taxon>
    </lineage>
</organism>
<dbReference type="OrthoDB" id="9790031at2"/>
<keyword evidence="2" id="KW-1185">Reference proteome</keyword>
<evidence type="ECO:0008006" key="3">
    <source>
        <dbReference type="Google" id="ProtNLM"/>
    </source>
</evidence>
<dbReference type="Pfam" id="PF08282">
    <property type="entry name" value="Hydrolase_3"/>
    <property type="match status" value="1"/>
</dbReference>
<name>A0A1H9WSU4_9BACI</name>
<dbReference type="InterPro" id="IPR023214">
    <property type="entry name" value="HAD_sf"/>
</dbReference>
<sequence>MNIRAVFIDMDGTLLNRDNKISKRNYEAVQLLLQQDIEVFLATGRQMDITFPYHQELGLKTPMICLNGAAVYDWFSLDPLLVRSVNVDQHLLYNLTSEEPFNVIMHTPEGMYCKKMDSTVERWVEESRKNPVYVGDLKYAKPVNVMKYSVISGFSGAPFAHYFEKSGEVTRWRDGFEIVQKGVSKWSAIEYLLNKYNIRKEEAAAIGRGPNDIQMLKAAGTGIAMGNASKEVKKAADFVTLKQEEDGMADFIEKHLIKSIIA</sequence>
<dbReference type="PANTHER" id="PTHR10000:SF8">
    <property type="entry name" value="HAD SUPERFAMILY HYDROLASE-LIKE, TYPE 3"/>
    <property type="match status" value="1"/>
</dbReference>
<proteinExistence type="predicted"/>
<accession>A0A1H9WSU4</accession>
<dbReference type="SUPFAM" id="SSF56784">
    <property type="entry name" value="HAD-like"/>
    <property type="match status" value="1"/>
</dbReference>
<dbReference type="Gene3D" id="3.40.50.1000">
    <property type="entry name" value="HAD superfamily/HAD-like"/>
    <property type="match status" value="1"/>
</dbReference>
<dbReference type="InterPro" id="IPR000150">
    <property type="entry name" value="Cof"/>
</dbReference>
<dbReference type="RefSeq" id="WP_093055165.1">
    <property type="nucleotide sequence ID" value="NZ_FOGT01000019.1"/>
</dbReference>
<dbReference type="CDD" id="cd07516">
    <property type="entry name" value="HAD_Pase"/>
    <property type="match status" value="1"/>
</dbReference>
<dbReference type="NCBIfam" id="TIGR00099">
    <property type="entry name" value="Cof-subfamily"/>
    <property type="match status" value="1"/>
</dbReference>
<dbReference type="PANTHER" id="PTHR10000">
    <property type="entry name" value="PHOSPHOSERINE PHOSPHATASE"/>
    <property type="match status" value="1"/>
</dbReference>
<dbReference type="GO" id="GO:0005829">
    <property type="term" value="C:cytosol"/>
    <property type="evidence" value="ECO:0007669"/>
    <property type="project" value="TreeGrafter"/>
</dbReference>
<dbReference type="STRING" id="1601833.SAMN05518684_11973"/>
<dbReference type="PROSITE" id="PS01228">
    <property type="entry name" value="COF_1"/>
    <property type="match status" value="1"/>
</dbReference>
<dbReference type="GO" id="GO:0016791">
    <property type="term" value="F:phosphatase activity"/>
    <property type="evidence" value="ECO:0007669"/>
    <property type="project" value="TreeGrafter"/>
</dbReference>
<reference evidence="2" key="1">
    <citation type="submission" date="2016-10" db="EMBL/GenBank/DDBJ databases">
        <authorList>
            <person name="Varghese N."/>
            <person name="Submissions S."/>
        </authorList>
    </citation>
    <scope>NUCLEOTIDE SEQUENCE [LARGE SCALE GENOMIC DNA]</scope>
    <source>
        <strain evidence="2">S9</strain>
    </source>
</reference>
<gene>
    <name evidence="1" type="ORF">SAMN05518684_11973</name>
</gene>
<evidence type="ECO:0000313" key="1">
    <source>
        <dbReference type="EMBL" id="SES36737.1"/>
    </source>
</evidence>
<dbReference type="GO" id="GO:0000287">
    <property type="term" value="F:magnesium ion binding"/>
    <property type="evidence" value="ECO:0007669"/>
    <property type="project" value="TreeGrafter"/>
</dbReference>